<dbReference type="Proteomes" id="UP000056090">
    <property type="component" value="Chromosome"/>
</dbReference>
<accession>A0A075P2B9</accession>
<evidence type="ECO:0000313" key="1">
    <source>
        <dbReference type="EMBL" id="AIF99986.1"/>
    </source>
</evidence>
<organism evidence="1 2">
    <name type="scientific">Alteromonas australica</name>
    <dbReference type="NCBI Taxonomy" id="589873"/>
    <lineage>
        <taxon>Bacteria</taxon>
        <taxon>Pseudomonadati</taxon>
        <taxon>Pseudomonadota</taxon>
        <taxon>Gammaproteobacteria</taxon>
        <taxon>Alteromonadales</taxon>
        <taxon>Alteromonadaceae</taxon>
        <taxon>Alteromonas/Salinimonas group</taxon>
        <taxon>Alteromonas</taxon>
    </lineage>
</organism>
<gene>
    <name evidence="1" type="ORF">EP13_15575</name>
</gene>
<dbReference type="KEGG" id="aal:EP13_15575"/>
<name>A0A075P2B9_9ALTE</name>
<dbReference type="EMBL" id="CP008849">
    <property type="protein sequence ID" value="AIF99986.1"/>
    <property type="molecule type" value="Genomic_DNA"/>
</dbReference>
<proteinExistence type="predicted"/>
<dbReference type="GeneID" id="78256307"/>
<sequence length="169" mass="18859">MSDYNWPEEVAYVNAVDFSADQRLAEYHPRAVTANGKSAYRQKIQLLGNDKLKIFVDSNELGGKSWADMAIEVFDIAEFSPTSTFPDTMECEEISLSDLRHATPAGFSAVKMYVTLVSRDAPDPLDFSQTYNLFLTTLLWKIDPVPENAGDNKGLSAPSFAKTSYTWRG</sequence>
<reference evidence="1 2" key="1">
    <citation type="submission" date="2014-06" db="EMBL/GenBank/DDBJ databases">
        <title>Genomes of Alteromonas australica, a world apart.</title>
        <authorList>
            <person name="Gonzaga A."/>
            <person name="Lopez-Perez M."/>
            <person name="Rodriguez-Valera F."/>
        </authorList>
    </citation>
    <scope>NUCLEOTIDE SEQUENCE [LARGE SCALE GENOMIC DNA]</scope>
    <source>
        <strain evidence="1 2">H 17</strain>
    </source>
</reference>
<protein>
    <submittedName>
        <fullName evidence="1">Uncharacterized protein</fullName>
    </submittedName>
</protein>
<keyword evidence="2" id="KW-1185">Reference proteome</keyword>
<evidence type="ECO:0000313" key="2">
    <source>
        <dbReference type="Proteomes" id="UP000056090"/>
    </source>
</evidence>
<dbReference type="AlphaFoldDB" id="A0A075P2B9"/>
<dbReference type="RefSeq" id="WP_044058025.1">
    <property type="nucleotide sequence ID" value="NZ_CBCSKJ010000002.1"/>
</dbReference>